<gene>
    <name evidence="2" type="ORF">L3H44_10595</name>
</gene>
<dbReference type="GeneID" id="92726984"/>
<dbReference type="Gene3D" id="3.30.720.110">
    <property type="match status" value="1"/>
</dbReference>
<dbReference type="InterPro" id="IPR029068">
    <property type="entry name" value="Glyas_Bleomycin-R_OHBP_Dase"/>
</dbReference>
<dbReference type="SUPFAM" id="SSF54593">
    <property type="entry name" value="Glyoxalase/Bleomycin resistance protein/Dihydroxybiphenyl dioxygenase"/>
    <property type="match status" value="1"/>
</dbReference>
<feature type="domain" description="VOC" evidence="1">
    <location>
        <begin position="16"/>
        <end position="135"/>
    </location>
</feature>
<dbReference type="InterPro" id="IPR004360">
    <property type="entry name" value="Glyas_Fos-R_dOase_dom"/>
</dbReference>
<dbReference type="InterPro" id="IPR037523">
    <property type="entry name" value="VOC_core"/>
</dbReference>
<protein>
    <submittedName>
        <fullName evidence="2">Bleomycin resistance protein</fullName>
    </submittedName>
</protein>
<dbReference type="PANTHER" id="PTHR34109">
    <property type="entry name" value="BNAUNNG04460D PROTEIN-RELATED"/>
    <property type="match status" value="1"/>
</dbReference>
<dbReference type="Pfam" id="PF00903">
    <property type="entry name" value="Glyoxalase"/>
    <property type="match status" value="1"/>
</dbReference>
<keyword evidence="3" id="KW-1185">Reference proteome</keyword>
<name>A0ABS9HNK8_9CORY</name>
<sequence length="174" mass="20093">MFYDYMHQSNITPPAGRNTVNPFAIVPDADNYIHFVEVVFGGQELSHVRTPDRDGSIIHAGVNIGNSTIMLFERKPEWPFTSSLLQVYVKNPATCLNKAIEHDAHIVTPISDFYGGYKIARILDPWHNLWWLYEPTEQPLPQDKRHSDTDWHHRKPSVVYTSLINTMRNLTPPR</sequence>
<dbReference type="PANTHER" id="PTHR34109:SF1">
    <property type="entry name" value="VOC DOMAIN-CONTAINING PROTEIN"/>
    <property type="match status" value="1"/>
</dbReference>
<organism evidence="2 3">
    <name type="scientific">Corynebacterium parakroppenstedtii</name>
    <dbReference type="NCBI Taxonomy" id="2828363"/>
    <lineage>
        <taxon>Bacteria</taxon>
        <taxon>Bacillati</taxon>
        <taxon>Actinomycetota</taxon>
        <taxon>Actinomycetes</taxon>
        <taxon>Mycobacteriales</taxon>
        <taxon>Corynebacteriaceae</taxon>
        <taxon>Corynebacterium</taxon>
    </lineage>
</organism>
<dbReference type="Proteomes" id="UP001200604">
    <property type="component" value="Unassembled WGS sequence"/>
</dbReference>
<dbReference type="RefSeq" id="WP_221914818.1">
    <property type="nucleotide sequence ID" value="NZ_JAGSOA010000001.1"/>
</dbReference>
<evidence type="ECO:0000259" key="1">
    <source>
        <dbReference type="PROSITE" id="PS51819"/>
    </source>
</evidence>
<dbReference type="EMBL" id="JAKJKU010000006">
    <property type="protein sequence ID" value="MCF6774844.1"/>
    <property type="molecule type" value="Genomic_DNA"/>
</dbReference>
<dbReference type="Gene3D" id="3.30.720.120">
    <property type="match status" value="1"/>
</dbReference>
<accession>A0ABS9HNK8</accession>
<evidence type="ECO:0000313" key="3">
    <source>
        <dbReference type="Proteomes" id="UP001200604"/>
    </source>
</evidence>
<comment type="caution">
    <text evidence="2">The sequence shown here is derived from an EMBL/GenBank/DDBJ whole genome shotgun (WGS) entry which is preliminary data.</text>
</comment>
<proteinExistence type="predicted"/>
<reference evidence="2 3" key="1">
    <citation type="submission" date="2022-01" db="EMBL/GenBank/DDBJ databases">
        <title>Identification and Characterization of Corynebacterium sp.</title>
        <authorList>
            <person name="Luo Q."/>
            <person name="Qu P."/>
            <person name="Chen Q."/>
        </authorList>
    </citation>
    <scope>NUCLEOTIDE SEQUENCE [LARGE SCALE GENOMIC DNA]</scope>
    <source>
        <strain evidence="2 3">MC-12</strain>
    </source>
</reference>
<dbReference type="PROSITE" id="PS51819">
    <property type="entry name" value="VOC"/>
    <property type="match status" value="1"/>
</dbReference>
<evidence type="ECO:0000313" key="2">
    <source>
        <dbReference type="EMBL" id="MCF6774844.1"/>
    </source>
</evidence>